<evidence type="ECO:0000313" key="2">
    <source>
        <dbReference type="EMBL" id="KGJ54618.1"/>
    </source>
</evidence>
<evidence type="ECO:0000313" key="7">
    <source>
        <dbReference type="Proteomes" id="UP000030008"/>
    </source>
</evidence>
<keyword evidence="1" id="KW-1133">Transmembrane helix</keyword>
<dbReference type="OrthoDB" id="1645620at2"/>
<reference evidence="5 9" key="4">
    <citation type="submission" date="2020-02" db="EMBL/GenBank/DDBJ databases">
        <authorList>
            <person name="Kociolek L.K."/>
            <person name="Ozer E.A."/>
        </authorList>
    </citation>
    <scope>NUCLEOTIDE SEQUENCE [LARGE SCALE GENOMIC DNA]</scope>
    <source>
        <strain evidence="5 9">ATCC 14501</strain>
    </source>
</reference>
<reference evidence="6 8" key="2">
    <citation type="submission" date="2018-08" db="EMBL/GenBank/DDBJ databases">
        <title>A genome reference for cultivated species of the human gut microbiota.</title>
        <authorList>
            <person name="Zou Y."/>
            <person name="Xue W."/>
            <person name="Luo G."/>
        </authorList>
    </citation>
    <scope>NUCLEOTIDE SEQUENCE [LARGE SCALE GENOMIC DNA]</scope>
    <source>
        <strain evidence="6 8">OF01-2LB</strain>
    </source>
</reference>
<dbReference type="Proteomes" id="UP000030008">
    <property type="component" value="Unassembled WGS sequence"/>
</dbReference>
<protein>
    <submittedName>
        <fullName evidence="2">Uncharacterized protein</fullName>
    </submittedName>
</protein>
<dbReference type="EMBL" id="CP048838">
    <property type="protein sequence ID" value="QJA01202.1"/>
    <property type="molecule type" value="Genomic_DNA"/>
</dbReference>
<name>A0A099ICD4_CLOIN</name>
<sequence length="103" mass="11409">MKIFTCEKCGTSIKLHFIKGYVHLRCPACGAEYQLDTGSLKKYMLIPLLSVAAAVGTSLRFLQGRTIDIKCIYILTVSFVLSGLLGTLCVKTGLLTYEEKENR</sequence>
<dbReference type="EMBL" id="WWTN01000004">
    <property type="protein sequence ID" value="MZH54885.1"/>
    <property type="molecule type" value="Genomic_DNA"/>
</dbReference>
<keyword evidence="1" id="KW-0472">Membrane</keyword>
<dbReference type="Proteomes" id="UP000604383">
    <property type="component" value="Unassembled WGS sequence"/>
</dbReference>
<gene>
    <name evidence="2" type="ORF">CIAN88_03050</name>
    <name evidence="6" type="ORF">DXA38_01965</name>
    <name evidence="5" type="ORF">G4D54_01615</name>
    <name evidence="4" type="ORF">GT664_03705</name>
    <name evidence="3" type="ORF">MKC95_07105</name>
</gene>
<dbReference type="RefSeq" id="WP_002606988.1">
    <property type="nucleotide sequence ID" value="NZ_AP025565.1"/>
</dbReference>
<evidence type="ECO:0000313" key="6">
    <source>
        <dbReference type="EMBL" id="RGC18485.1"/>
    </source>
</evidence>
<organism evidence="2 7">
    <name type="scientific">Clostridium innocuum</name>
    <dbReference type="NCBI Taxonomy" id="1522"/>
    <lineage>
        <taxon>Bacteria</taxon>
        <taxon>Bacillati</taxon>
        <taxon>Bacillota</taxon>
        <taxon>Clostridia</taxon>
        <taxon>Eubacteriales</taxon>
        <taxon>Clostridiaceae</taxon>
        <taxon>Clostridium</taxon>
    </lineage>
</organism>
<proteinExistence type="predicted"/>
<feature type="transmembrane region" description="Helical" evidence="1">
    <location>
        <begin position="74"/>
        <end position="97"/>
    </location>
</feature>
<dbReference type="EMBL" id="JAKTMA010000010">
    <property type="protein sequence ID" value="MCR0232531.1"/>
    <property type="molecule type" value="Genomic_DNA"/>
</dbReference>
<dbReference type="GeneID" id="61924194"/>
<reference evidence="3" key="5">
    <citation type="journal article" date="2022" name="Clin. Infect. Dis.">
        <title>Association between Clostridium innocuum and antibiotic-associated diarrhea in adults and children: A cross-sectional study and comparative genomics analysis.</title>
        <authorList>
            <person name="Cherny K.E."/>
            <person name="Muscat E.B."/>
            <person name="Balaji A."/>
            <person name="Mukherjee J."/>
            <person name="Ozer E.A."/>
            <person name="Angarone M.P."/>
            <person name="Hauser A.R."/>
            <person name="Sichel J.S."/>
            <person name="Amponsah E."/>
            <person name="Kociolek L.K."/>
        </authorList>
    </citation>
    <scope>NUCLEOTIDE SEQUENCE</scope>
    <source>
        <strain evidence="3">NU1-AC-029v</strain>
    </source>
</reference>
<feature type="transmembrane region" description="Helical" evidence="1">
    <location>
        <begin position="43"/>
        <end position="62"/>
    </location>
</feature>
<evidence type="ECO:0000256" key="1">
    <source>
        <dbReference type="SAM" id="Phobius"/>
    </source>
</evidence>
<dbReference type="Proteomes" id="UP001203972">
    <property type="component" value="Unassembled WGS sequence"/>
</dbReference>
<evidence type="ECO:0000313" key="4">
    <source>
        <dbReference type="EMBL" id="MZH54885.1"/>
    </source>
</evidence>
<reference evidence="4" key="3">
    <citation type="journal article" date="2019" name="Nat. Med.">
        <title>A library of human gut bacterial isolates paired with longitudinal multiomics data enables mechanistic microbiome research.</title>
        <authorList>
            <person name="Poyet M."/>
            <person name="Groussin M."/>
            <person name="Gibbons S.M."/>
            <person name="Avila-Pacheco J."/>
            <person name="Jiang X."/>
            <person name="Kearney S.M."/>
            <person name="Perrotta A.R."/>
            <person name="Berdy B."/>
            <person name="Zhao S."/>
            <person name="Lieberman T.D."/>
            <person name="Swanson P.K."/>
            <person name="Smith M."/>
            <person name="Roesemann S."/>
            <person name="Alexander J.E."/>
            <person name="Rich S.A."/>
            <person name="Livny J."/>
            <person name="Vlamakis H."/>
            <person name="Clish C."/>
            <person name="Bullock K."/>
            <person name="Deik A."/>
            <person name="Scott J."/>
            <person name="Pierce K.A."/>
            <person name="Xavier R.J."/>
            <person name="Alm E.J."/>
        </authorList>
    </citation>
    <scope>NUCLEOTIDE SEQUENCE</scope>
    <source>
        <strain evidence="4">BIOML-A12</strain>
    </source>
</reference>
<keyword evidence="1" id="KW-0812">Transmembrane</keyword>
<evidence type="ECO:0000313" key="9">
    <source>
        <dbReference type="Proteomes" id="UP000503330"/>
    </source>
</evidence>
<evidence type="ECO:0000313" key="3">
    <source>
        <dbReference type="EMBL" id="MCR0232531.1"/>
    </source>
</evidence>
<evidence type="ECO:0000313" key="8">
    <source>
        <dbReference type="Proteomes" id="UP000260025"/>
    </source>
</evidence>
<dbReference type="AlphaFoldDB" id="A0A099ICD4"/>
<reference evidence="2 7" key="1">
    <citation type="submission" date="2014-08" db="EMBL/GenBank/DDBJ databases">
        <title>Clostridium innocuum, an unnegligible vancomycin-resistant pathogen causing extra-intestinal infections.</title>
        <authorList>
            <person name="Feng Y."/>
            <person name="Chiu C.-H."/>
        </authorList>
    </citation>
    <scope>NUCLEOTIDE SEQUENCE [LARGE SCALE GENOMIC DNA]</scope>
    <source>
        <strain evidence="2 7">AN88</strain>
    </source>
</reference>
<dbReference type="Proteomes" id="UP000260025">
    <property type="component" value="Unassembled WGS sequence"/>
</dbReference>
<dbReference type="EMBL" id="JQIF01000014">
    <property type="protein sequence ID" value="KGJ54618.1"/>
    <property type="molecule type" value="Genomic_DNA"/>
</dbReference>
<evidence type="ECO:0000313" key="5">
    <source>
        <dbReference type="EMBL" id="QJA01202.1"/>
    </source>
</evidence>
<dbReference type="EMBL" id="QVEV01000002">
    <property type="protein sequence ID" value="RGC18485.1"/>
    <property type="molecule type" value="Genomic_DNA"/>
</dbReference>
<dbReference type="Proteomes" id="UP000503330">
    <property type="component" value="Chromosome"/>
</dbReference>
<accession>A0A099ICD4</accession>